<evidence type="ECO:0000256" key="1">
    <source>
        <dbReference type="SAM" id="MobiDB-lite"/>
    </source>
</evidence>
<gene>
    <name evidence="2" type="ORF">HAX54_003176</name>
</gene>
<feature type="compositionally biased region" description="Basic and acidic residues" evidence="1">
    <location>
        <begin position="8"/>
        <end position="23"/>
    </location>
</feature>
<sequence length="79" mass="8295">AALVEGCSDERKGEDGGGDGNREDGVWCLGVLDGVGAHLFVFRPTEEGGESGGVRDFLVGEQRGEREMRHDFAAVVSGS</sequence>
<reference evidence="2 3" key="1">
    <citation type="journal article" date="2021" name="BMC Genomics">
        <title>Datura genome reveals duplications of psychoactive alkaloid biosynthetic genes and high mutation rate following tissue culture.</title>
        <authorList>
            <person name="Rajewski A."/>
            <person name="Carter-House D."/>
            <person name="Stajich J."/>
            <person name="Litt A."/>
        </authorList>
    </citation>
    <scope>NUCLEOTIDE SEQUENCE [LARGE SCALE GENOMIC DNA]</scope>
    <source>
        <strain evidence="2">AR-01</strain>
    </source>
</reference>
<proteinExistence type="predicted"/>
<feature type="region of interest" description="Disordered" evidence="1">
    <location>
        <begin position="1"/>
        <end position="23"/>
    </location>
</feature>
<comment type="caution">
    <text evidence="2">The sequence shown here is derived from an EMBL/GenBank/DDBJ whole genome shotgun (WGS) entry which is preliminary data.</text>
</comment>
<protein>
    <submittedName>
        <fullName evidence="2">Uncharacterized protein</fullName>
    </submittedName>
</protein>
<accession>A0ABS8T5P7</accession>
<name>A0ABS8T5P7_DATST</name>
<dbReference type="Proteomes" id="UP000823775">
    <property type="component" value="Unassembled WGS sequence"/>
</dbReference>
<organism evidence="2 3">
    <name type="scientific">Datura stramonium</name>
    <name type="common">Jimsonweed</name>
    <name type="synonym">Common thornapple</name>
    <dbReference type="NCBI Taxonomy" id="4076"/>
    <lineage>
        <taxon>Eukaryota</taxon>
        <taxon>Viridiplantae</taxon>
        <taxon>Streptophyta</taxon>
        <taxon>Embryophyta</taxon>
        <taxon>Tracheophyta</taxon>
        <taxon>Spermatophyta</taxon>
        <taxon>Magnoliopsida</taxon>
        <taxon>eudicotyledons</taxon>
        <taxon>Gunneridae</taxon>
        <taxon>Pentapetalae</taxon>
        <taxon>asterids</taxon>
        <taxon>lamiids</taxon>
        <taxon>Solanales</taxon>
        <taxon>Solanaceae</taxon>
        <taxon>Solanoideae</taxon>
        <taxon>Datureae</taxon>
        <taxon>Datura</taxon>
    </lineage>
</organism>
<keyword evidence="3" id="KW-1185">Reference proteome</keyword>
<feature type="non-terminal residue" evidence="2">
    <location>
        <position position="1"/>
    </location>
</feature>
<dbReference type="EMBL" id="JACEIK010001144">
    <property type="protein sequence ID" value="MCD7466453.1"/>
    <property type="molecule type" value="Genomic_DNA"/>
</dbReference>
<evidence type="ECO:0000313" key="2">
    <source>
        <dbReference type="EMBL" id="MCD7466453.1"/>
    </source>
</evidence>
<evidence type="ECO:0000313" key="3">
    <source>
        <dbReference type="Proteomes" id="UP000823775"/>
    </source>
</evidence>